<protein>
    <recommendedName>
        <fullName evidence="4">Transposase</fullName>
    </recommendedName>
</protein>
<reference evidence="2 3" key="1">
    <citation type="submission" date="2012-04" db="EMBL/GenBank/DDBJ databases">
        <authorList>
            <person name="Genoscope - CEA"/>
        </authorList>
    </citation>
    <scope>NUCLEOTIDE SEQUENCE [LARGE SCALE GENOMIC DNA]</scope>
    <source>
        <strain evidence="2 3">9701</strain>
    </source>
</reference>
<proteinExistence type="predicted"/>
<evidence type="ECO:0000313" key="2">
    <source>
        <dbReference type="EMBL" id="CCI38907.1"/>
    </source>
</evidence>
<evidence type="ECO:0000313" key="3">
    <source>
        <dbReference type="Proteomes" id="UP000004047"/>
    </source>
</evidence>
<organism evidence="2 3">
    <name type="scientific">Microcystis aeruginosa PCC 9701</name>
    <dbReference type="NCBI Taxonomy" id="721123"/>
    <lineage>
        <taxon>Bacteria</taxon>
        <taxon>Bacillati</taxon>
        <taxon>Cyanobacteriota</taxon>
        <taxon>Cyanophyceae</taxon>
        <taxon>Oscillatoriophycideae</taxon>
        <taxon>Chroococcales</taxon>
        <taxon>Microcystaceae</taxon>
        <taxon>Microcystis</taxon>
    </lineage>
</organism>
<name>I4IX83_MICAE</name>
<accession>I4IX83</accession>
<sequence length="92" mass="10832">MIKAFYERLVGRAKSKTLALTACVRKILVILNAMVCQNQPWQLPDNLQPSTRSDYISRKLLLFFFLPHRNEKRQPRKPSIFRDCNMSDYPGF</sequence>
<gene>
    <name evidence="2" type="ORF">MICAK_720009</name>
</gene>
<comment type="caution">
    <text evidence="2">The sequence shown here is derived from an EMBL/GenBank/DDBJ whole genome shotgun (WGS) entry which is preliminary data.</text>
</comment>
<dbReference type="Proteomes" id="UP000004047">
    <property type="component" value="Unassembled WGS sequence"/>
</dbReference>
<dbReference type="AlphaFoldDB" id="I4IX83"/>
<dbReference type="EMBL" id="CAIQ01000521">
    <property type="protein sequence ID" value="CCI38907.1"/>
    <property type="molecule type" value="Genomic_DNA"/>
</dbReference>
<evidence type="ECO:0008006" key="4">
    <source>
        <dbReference type="Google" id="ProtNLM"/>
    </source>
</evidence>
<dbReference type="HOGENOM" id="CLU_2409936_0_0_3"/>
<evidence type="ECO:0000256" key="1">
    <source>
        <dbReference type="SAM" id="MobiDB-lite"/>
    </source>
</evidence>
<feature type="region of interest" description="Disordered" evidence="1">
    <location>
        <begin position="72"/>
        <end position="92"/>
    </location>
</feature>